<dbReference type="InterPro" id="IPR036388">
    <property type="entry name" value="WH-like_DNA-bd_sf"/>
</dbReference>
<dbReference type="Pfam" id="PF00392">
    <property type="entry name" value="GntR"/>
    <property type="match status" value="1"/>
</dbReference>
<dbReference type="PANTHER" id="PTHR46577:SF1">
    <property type="entry name" value="HTH-TYPE TRANSCRIPTIONAL REGULATORY PROTEIN GABR"/>
    <property type="match status" value="1"/>
</dbReference>
<dbReference type="InterPro" id="IPR036390">
    <property type="entry name" value="WH_DNA-bd_sf"/>
</dbReference>
<dbReference type="PROSITE" id="PS50949">
    <property type="entry name" value="HTH_GNTR"/>
    <property type="match status" value="1"/>
</dbReference>
<dbReference type="SUPFAM" id="SSF46785">
    <property type="entry name" value="Winged helix' DNA-binding domain"/>
    <property type="match status" value="1"/>
</dbReference>
<dbReference type="Gene3D" id="3.40.640.10">
    <property type="entry name" value="Type I PLP-dependent aspartate aminotransferase-like (Major domain)"/>
    <property type="match status" value="1"/>
</dbReference>
<dbReference type="InterPro" id="IPR015421">
    <property type="entry name" value="PyrdxlP-dep_Trfase_major"/>
</dbReference>
<evidence type="ECO:0000256" key="3">
    <source>
        <dbReference type="ARBA" id="ARBA00023015"/>
    </source>
</evidence>
<gene>
    <name evidence="7" type="ORF">DU000_04190</name>
</gene>
<dbReference type="RefSeq" id="WP_114402136.1">
    <property type="nucleotide sequence ID" value="NZ_QPGB01000002.1"/>
</dbReference>
<dbReference type="CDD" id="cd07377">
    <property type="entry name" value="WHTH_GntR"/>
    <property type="match status" value="1"/>
</dbReference>
<keyword evidence="2" id="KW-0663">Pyridoxal phosphate</keyword>
<organism evidence="7 8">
    <name type="scientific">Parvibium lacunae</name>
    <dbReference type="NCBI Taxonomy" id="1888893"/>
    <lineage>
        <taxon>Bacteria</taxon>
        <taxon>Pseudomonadati</taxon>
        <taxon>Pseudomonadota</taxon>
        <taxon>Betaproteobacteria</taxon>
        <taxon>Burkholderiales</taxon>
        <taxon>Alcaligenaceae</taxon>
        <taxon>Parvibium</taxon>
    </lineage>
</organism>
<dbReference type="CDD" id="cd00609">
    <property type="entry name" value="AAT_like"/>
    <property type="match status" value="1"/>
</dbReference>
<name>A0A368L398_9BURK</name>
<dbReference type="GO" id="GO:0030170">
    <property type="term" value="F:pyridoxal phosphate binding"/>
    <property type="evidence" value="ECO:0007669"/>
    <property type="project" value="InterPro"/>
</dbReference>
<accession>A0A368L398</accession>
<comment type="similarity">
    <text evidence="1">In the C-terminal section; belongs to the class-I pyridoxal-phosphate-dependent aminotransferase family.</text>
</comment>
<dbReference type="OrthoDB" id="9804020at2"/>
<dbReference type="AlphaFoldDB" id="A0A368L398"/>
<evidence type="ECO:0000256" key="2">
    <source>
        <dbReference type="ARBA" id="ARBA00022898"/>
    </source>
</evidence>
<dbReference type="PANTHER" id="PTHR46577">
    <property type="entry name" value="HTH-TYPE TRANSCRIPTIONAL REGULATORY PROTEIN GABR"/>
    <property type="match status" value="1"/>
</dbReference>
<dbReference type="InterPro" id="IPR015424">
    <property type="entry name" value="PyrdxlP-dep_Trfase"/>
</dbReference>
<keyword evidence="4" id="KW-0238">DNA-binding</keyword>
<reference evidence="7 8" key="1">
    <citation type="journal article" date="2018" name="Int. J. Syst. Evol. Microbiol.">
        <title>Parvibium lacunae gen. nov., sp. nov., a new member of the family Alcaligenaceae isolated from a freshwater pond.</title>
        <authorList>
            <person name="Chen W.M."/>
            <person name="Xie P.B."/>
            <person name="Hsu M.Y."/>
            <person name="Sheu S.Y."/>
        </authorList>
    </citation>
    <scope>NUCLEOTIDE SEQUENCE [LARGE SCALE GENOMIC DNA]</scope>
    <source>
        <strain evidence="7 8">KMB9</strain>
    </source>
</reference>
<comment type="caution">
    <text evidence="7">The sequence shown here is derived from an EMBL/GenBank/DDBJ whole genome shotgun (WGS) entry which is preliminary data.</text>
</comment>
<dbReference type="GO" id="GO:0008483">
    <property type="term" value="F:transaminase activity"/>
    <property type="evidence" value="ECO:0007669"/>
    <property type="project" value="UniProtKB-KW"/>
</dbReference>
<evidence type="ECO:0000259" key="6">
    <source>
        <dbReference type="PROSITE" id="PS50949"/>
    </source>
</evidence>
<feature type="domain" description="HTH gntR-type" evidence="6">
    <location>
        <begin position="36"/>
        <end position="104"/>
    </location>
</feature>
<dbReference type="GO" id="GO:0003677">
    <property type="term" value="F:DNA binding"/>
    <property type="evidence" value="ECO:0007669"/>
    <property type="project" value="UniProtKB-KW"/>
</dbReference>
<keyword evidence="7" id="KW-0032">Aminotransferase</keyword>
<dbReference type="InterPro" id="IPR000524">
    <property type="entry name" value="Tscrpt_reg_HTH_GntR"/>
</dbReference>
<evidence type="ECO:0000313" key="7">
    <source>
        <dbReference type="EMBL" id="RCS58049.1"/>
    </source>
</evidence>
<evidence type="ECO:0000313" key="8">
    <source>
        <dbReference type="Proteomes" id="UP000252357"/>
    </source>
</evidence>
<keyword evidence="8" id="KW-1185">Reference proteome</keyword>
<evidence type="ECO:0000256" key="5">
    <source>
        <dbReference type="ARBA" id="ARBA00023163"/>
    </source>
</evidence>
<sequence>MTEITTKNAWVTATWLEVIQSRFQGLLTAPSAAERYSKPRQLYAWMREDILSARVAAGTRLPSSRQLWQSLPMGRNAVLDALGQLLADDLIESHPRRGLFVKSMPMVAQRSLPETISLPVTQDLWLSQRAQGINQQGAPWGPMRGPFAVGVPDLSRFPLESWHRYLNHYQKNPKLEWQGYVANGGELSLRQAIAEHLLLTRGIHCTPAQVIITANTQQSIKLMAELLADVGDLAIMESPGYGGAYAALSAAGLTVVPCPVDAEGLCVEARATAQWATAALCYITPSHQYPLGSVMSLARRQALLQLASQHDLCILEDDYDGEFRYAGPPLLSLYGLAQKTDSLAKVVYLGTFSKSLFPAVQIAYMVVPTSWVPSVVAWQARQYREPGYAKQAALAAWMHDGHFSRHCQRQKQRYQARSRYISQRWYAAFGDAFPLTGEQAGLHLCAHFPAGIDDVLIAQALMTCGIYARPLSSYSIAPREAHHDTDWNRQLAQRCQRRGLVIGFGDVDDKMLPSMCSLLVKTITQAIANGLP</sequence>
<dbReference type="EMBL" id="QPGB01000002">
    <property type="protein sequence ID" value="RCS58049.1"/>
    <property type="molecule type" value="Genomic_DNA"/>
</dbReference>
<keyword evidence="5" id="KW-0804">Transcription</keyword>
<dbReference type="InterPro" id="IPR004839">
    <property type="entry name" value="Aminotransferase_I/II_large"/>
</dbReference>
<keyword evidence="3" id="KW-0805">Transcription regulation</keyword>
<dbReference type="GO" id="GO:0003700">
    <property type="term" value="F:DNA-binding transcription factor activity"/>
    <property type="evidence" value="ECO:0007669"/>
    <property type="project" value="InterPro"/>
</dbReference>
<evidence type="ECO:0000256" key="4">
    <source>
        <dbReference type="ARBA" id="ARBA00023125"/>
    </source>
</evidence>
<evidence type="ECO:0000256" key="1">
    <source>
        <dbReference type="ARBA" id="ARBA00005384"/>
    </source>
</evidence>
<dbReference type="InterPro" id="IPR051446">
    <property type="entry name" value="HTH_trans_reg/aminotransferase"/>
</dbReference>
<dbReference type="Gene3D" id="1.10.10.10">
    <property type="entry name" value="Winged helix-like DNA-binding domain superfamily/Winged helix DNA-binding domain"/>
    <property type="match status" value="1"/>
</dbReference>
<dbReference type="Proteomes" id="UP000252357">
    <property type="component" value="Unassembled WGS sequence"/>
</dbReference>
<protein>
    <submittedName>
        <fullName evidence="7">PLP-dependent aminotransferase family protein</fullName>
    </submittedName>
</protein>
<keyword evidence="7" id="KW-0808">Transferase</keyword>
<dbReference type="Pfam" id="PF00155">
    <property type="entry name" value="Aminotran_1_2"/>
    <property type="match status" value="1"/>
</dbReference>
<proteinExistence type="inferred from homology"/>
<dbReference type="SUPFAM" id="SSF53383">
    <property type="entry name" value="PLP-dependent transferases"/>
    <property type="match status" value="1"/>
</dbReference>
<dbReference type="SMART" id="SM00345">
    <property type="entry name" value="HTH_GNTR"/>
    <property type="match status" value="1"/>
</dbReference>